<dbReference type="Pfam" id="PF00072">
    <property type="entry name" value="Response_reg"/>
    <property type="match status" value="1"/>
</dbReference>
<dbReference type="Gene3D" id="2.40.50.1020">
    <property type="entry name" value="LytTr DNA-binding domain"/>
    <property type="match status" value="1"/>
</dbReference>
<dbReference type="Proteomes" id="UP001059380">
    <property type="component" value="Chromosome"/>
</dbReference>
<gene>
    <name evidence="3" type="ORF">MOP44_19885</name>
</gene>
<accession>A0A9J7BK40</accession>
<feature type="domain" description="HTH LytTR-type" evidence="2">
    <location>
        <begin position="137"/>
        <end position="234"/>
    </location>
</feature>
<dbReference type="Pfam" id="PF04397">
    <property type="entry name" value="LytTR"/>
    <property type="match status" value="1"/>
</dbReference>
<keyword evidence="3" id="KW-0238">DNA-binding</keyword>
<dbReference type="GO" id="GO:0003677">
    <property type="term" value="F:DNA binding"/>
    <property type="evidence" value="ECO:0007669"/>
    <property type="project" value="UniProtKB-KW"/>
</dbReference>
<dbReference type="InterPro" id="IPR007492">
    <property type="entry name" value="LytTR_DNA-bd_dom"/>
</dbReference>
<dbReference type="Gene3D" id="3.40.50.2300">
    <property type="match status" value="1"/>
</dbReference>
<evidence type="ECO:0000259" key="1">
    <source>
        <dbReference type="SMART" id="SM00448"/>
    </source>
</evidence>
<evidence type="ECO:0000259" key="2">
    <source>
        <dbReference type="SMART" id="SM00850"/>
    </source>
</evidence>
<dbReference type="SMART" id="SM00850">
    <property type="entry name" value="LytTR"/>
    <property type="match status" value="1"/>
</dbReference>
<dbReference type="PANTHER" id="PTHR37299">
    <property type="entry name" value="TRANSCRIPTIONAL REGULATOR-RELATED"/>
    <property type="match status" value="1"/>
</dbReference>
<dbReference type="InterPro" id="IPR011006">
    <property type="entry name" value="CheY-like_superfamily"/>
</dbReference>
<dbReference type="InterPro" id="IPR046947">
    <property type="entry name" value="LytR-like"/>
</dbReference>
<dbReference type="PANTHER" id="PTHR37299:SF1">
    <property type="entry name" value="STAGE 0 SPORULATION PROTEIN A HOMOLOG"/>
    <property type="match status" value="1"/>
</dbReference>
<organism evidence="3 4">
    <name type="scientific">Occallatibacter riparius</name>
    <dbReference type="NCBI Taxonomy" id="1002689"/>
    <lineage>
        <taxon>Bacteria</taxon>
        <taxon>Pseudomonadati</taxon>
        <taxon>Acidobacteriota</taxon>
        <taxon>Terriglobia</taxon>
        <taxon>Terriglobales</taxon>
        <taxon>Acidobacteriaceae</taxon>
        <taxon>Occallatibacter</taxon>
    </lineage>
</organism>
<name>A0A9J7BK40_9BACT</name>
<protein>
    <submittedName>
        <fullName evidence="3">LytTR family DNA-binding domain-containing protein</fullName>
    </submittedName>
</protein>
<dbReference type="SMART" id="SM00448">
    <property type="entry name" value="REC"/>
    <property type="match status" value="1"/>
</dbReference>
<dbReference type="KEGG" id="orp:MOP44_19885"/>
<feature type="domain" description="Response regulatory" evidence="1">
    <location>
        <begin position="1"/>
        <end position="96"/>
    </location>
</feature>
<proteinExistence type="predicted"/>
<evidence type="ECO:0000313" key="3">
    <source>
        <dbReference type="EMBL" id="UWZ82817.1"/>
    </source>
</evidence>
<reference evidence="3" key="1">
    <citation type="submission" date="2021-04" db="EMBL/GenBank/DDBJ databases">
        <title>Phylogenetic analysis of Acidobacteriaceae.</title>
        <authorList>
            <person name="Qiu L."/>
            <person name="Zhang Q."/>
        </authorList>
    </citation>
    <scope>NUCLEOTIDE SEQUENCE</scope>
    <source>
        <strain evidence="3">DSM 25168</strain>
    </source>
</reference>
<sequence length="237" mass="27023">MTLRLQSNSDLEVVGECSNGRDAVQFITSNKPDLVFLDIQMPVMNGIEVMRALNPEVLPFVIFLTAFDQYVMRAFEVHAIDYLLKPVDDARFNASLNHARRILGAQQAAAYSRRLQAVLDRKPAPEPFRRIAVRVGKLVRFVSVDDIDWIEAQGDYAEIHVGTRSHLIREPLNTLTERLNPEDFLRIHRSAIVRLNRIAGVNSLPNRDCTVTLHNGTSLRVSRSYSDHLRKLLRNQL</sequence>
<keyword evidence="4" id="KW-1185">Reference proteome</keyword>
<dbReference type="InterPro" id="IPR001789">
    <property type="entry name" value="Sig_transdc_resp-reg_receiver"/>
</dbReference>
<dbReference type="AlphaFoldDB" id="A0A9J7BK40"/>
<dbReference type="EMBL" id="CP093313">
    <property type="protein sequence ID" value="UWZ82817.1"/>
    <property type="molecule type" value="Genomic_DNA"/>
</dbReference>
<dbReference type="SUPFAM" id="SSF52172">
    <property type="entry name" value="CheY-like"/>
    <property type="match status" value="1"/>
</dbReference>
<dbReference type="GO" id="GO:0000156">
    <property type="term" value="F:phosphorelay response regulator activity"/>
    <property type="evidence" value="ECO:0007669"/>
    <property type="project" value="InterPro"/>
</dbReference>
<evidence type="ECO:0000313" key="4">
    <source>
        <dbReference type="Proteomes" id="UP001059380"/>
    </source>
</evidence>